<protein>
    <recommendedName>
        <fullName evidence="2">PD-(D/E)XK endonuclease-like domain-containing protein</fullName>
    </recommendedName>
</protein>
<dbReference type="Pfam" id="PF10926">
    <property type="entry name" value="DUF2800"/>
    <property type="match status" value="1"/>
</dbReference>
<evidence type="ECO:0000313" key="1">
    <source>
        <dbReference type="EMBL" id="ANO58262.1"/>
    </source>
</evidence>
<dbReference type="AlphaFoldDB" id="A0A1B0Z233"/>
<accession>A0A1B0Z233</accession>
<reference evidence="1" key="1">
    <citation type="submission" date="2015-11" db="EMBL/GenBank/DDBJ databases">
        <title>Genomes of Abundant and Widespread Viruses from the Deep Ocean.</title>
        <authorList>
            <person name="Mizuno C.M."/>
            <person name="Ghai R."/>
            <person name="Saghai A."/>
            <person name="Lopez-Garcia P."/>
            <person name="Rodriguez-Valera F."/>
        </authorList>
    </citation>
    <scope>NUCLEOTIDE SEQUENCE</scope>
</reference>
<dbReference type="InterPro" id="IPR021229">
    <property type="entry name" value="DUF2800"/>
</dbReference>
<dbReference type="InterPro" id="IPR011604">
    <property type="entry name" value="PDDEXK-like_dom_sf"/>
</dbReference>
<sequence length="344" mass="38275">MMRPITRLRASSLPAKAKCGLWESKPIDTELTKMGTLRHSALEYAIKHDDRTKLEALPTVERENVEWAEDYVRTHTTDTFPMIWEEGGQLDFDGIKLSGRWDLLNGDNAFDLKNRPPSEGRSFDHQIALYAIMMMSHLGTDRINFHVMYAASQTAKVVEFTIESAEKIVREAIDNAKKGEATPCAYCSWCNLAATCPALNDTALKVGQEYSNELAAYDPKDLTNPTNLSRALMFSRALKNWQDQVEALAKEAALNGVVLDGFKLTERMLPARVENLNVAFNTIGLPAEDFMTACSLSIPKLCDAFASANGVKKAEAKREVMALLADVLKPRTKTQCLTKTKHGV</sequence>
<proteinExistence type="predicted"/>
<name>A0A1B0Z233_9BACT</name>
<dbReference type="Gene3D" id="3.90.320.10">
    <property type="match status" value="1"/>
</dbReference>
<dbReference type="EMBL" id="KT997803">
    <property type="protein sequence ID" value="ANO58262.1"/>
    <property type="molecule type" value="Genomic_DNA"/>
</dbReference>
<evidence type="ECO:0008006" key="2">
    <source>
        <dbReference type="Google" id="ProtNLM"/>
    </source>
</evidence>
<organism evidence="1">
    <name type="scientific">uncultured Planctomycetota bacterium</name>
    <dbReference type="NCBI Taxonomy" id="120965"/>
    <lineage>
        <taxon>Bacteria</taxon>
        <taxon>Pseudomonadati</taxon>
        <taxon>Planctomycetota</taxon>
        <taxon>environmental samples</taxon>
    </lineage>
</organism>